<comment type="caution">
    <text evidence="2">The sequence shown here is derived from an EMBL/GenBank/DDBJ whole genome shotgun (WGS) entry which is preliminary data.</text>
</comment>
<organism evidence="2 3">
    <name type="scientific">Oceanococcus atlanticus</name>
    <dbReference type="NCBI Taxonomy" id="1317117"/>
    <lineage>
        <taxon>Bacteria</taxon>
        <taxon>Pseudomonadati</taxon>
        <taxon>Pseudomonadota</taxon>
        <taxon>Gammaproteobacteria</taxon>
        <taxon>Chromatiales</taxon>
        <taxon>Oceanococcaceae</taxon>
        <taxon>Oceanococcus</taxon>
    </lineage>
</organism>
<keyword evidence="1" id="KW-0732">Signal</keyword>
<keyword evidence="3" id="KW-1185">Reference proteome</keyword>
<evidence type="ECO:0008006" key="4">
    <source>
        <dbReference type="Google" id="ProtNLM"/>
    </source>
</evidence>
<dbReference type="RefSeq" id="WP_083559155.1">
    <property type="nucleotide sequence ID" value="NZ_AQQV01000001.1"/>
</dbReference>
<evidence type="ECO:0000256" key="1">
    <source>
        <dbReference type="SAM" id="SignalP"/>
    </source>
</evidence>
<feature type="signal peptide" evidence="1">
    <location>
        <begin position="1"/>
        <end position="21"/>
    </location>
</feature>
<evidence type="ECO:0000313" key="3">
    <source>
        <dbReference type="Proteomes" id="UP000192342"/>
    </source>
</evidence>
<accession>A0A1Y1SFU3</accession>
<name>A0A1Y1SFU3_9GAMM</name>
<dbReference type="STRING" id="1317117.ATO7_01570"/>
<proteinExistence type="predicted"/>
<sequence length="472" mass="53279">MKILGILPAVALAVASGSAIAKVPASEAAKLGNELTPVGAIAKGNDDGSIPEWRGRELFTQEQVDLTRAQLEEWRVSDPTKVRSYVYNELETRKDEIGEVIEAKFTITKANYKDYADLLTTGHKAMFERYDDYKMIVYPTIRTGFFPQVIYDATKKNATTAELVGTDDVNGAELGFPFPIPGTGAEAIWNHKLKYKGDAVRRYNNQAIVKPDGSYKISKLIEDVKFKYGNISEPGGTDLLAYYLSNVIEPARVAGQLTLVHETADEGSGGRLAWIYNPGLGRVNRAPDVGYDNPYIGTDGEQFNDQVDVFNGSLDRYNWKLVGRKDMIIPYHNYELNSPEYKYRDLIQAGHINQDLVRYEVHRVWVVDATLRDGTRHQFARRTFYLDEDSWSIAVVDAYDNRNELWKMQEAYLVTLPFVPTVTGSPEAIFDLKSGRYFLTAMTNEDTISDFEATYSDSFFKPANLKRLARKQ</sequence>
<protein>
    <recommendedName>
        <fullName evidence="4">Outer membrane lipoprotein-sorting protein</fullName>
    </recommendedName>
</protein>
<dbReference type="Gene3D" id="2.50.20.10">
    <property type="entry name" value="Lipoprotein localisation LolA/LolB/LppX"/>
    <property type="match status" value="1"/>
</dbReference>
<dbReference type="AlphaFoldDB" id="A0A1Y1SFU3"/>
<dbReference type="EMBL" id="AQQV01000001">
    <property type="protein sequence ID" value="ORE88523.1"/>
    <property type="molecule type" value="Genomic_DNA"/>
</dbReference>
<dbReference type="Proteomes" id="UP000192342">
    <property type="component" value="Unassembled WGS sequence"/>
</dbReference>
<evidence type="ECO:0000313" key="2">
    <source>
        <dbReference type="EMBL" id="ORE88523.1"/>
    </source>
</evidence>
<gene>
    <name evidence="2" type="ORF">ATO7_01570</name>
</gene>
<dbReference type="Pfam" id="PF07044">
    <property type="entry name" value="DUF1329"/>
    <property type="match status" value="1"/>
</dbReference>
<dbReference type="InterPro" id="IPR010752">
    <property type="entry name" value="DUF1329"/>
</dbReference>
<dbReference type="OrthoDB" id="7053337at2"/>
<dbReference type="CDD" id="cd16329">
    <property type="entry name" value="LolA_like"/>
    <property type="match status" value="1"/>
</dbReference>
<feature type="chain" id="PRO_5011006846" description="Outer membrane lipoprotein-sorting protein" evidence="1">
    <location>
        <begin position="22"/>
        <end position="472"/>
    </location>
</feature>
<reference evidence="2 3" key="1">
    <citation type="submission" date="2013-04" db="EMBL/GenBank/DDBJ databases">
        <title>Oceanococcus atlanticus 22II-S10r2 Genome Sequencing.</title>
        <authorList>
            <person name="Lai Q."/>
            <person name="Li G."/>
            <person name="Shao Z."/>
        </authorList>
    </citation>
    <scope>NUCLEOTIDE SEQUENCE [LARGE SCALE GENOMIC DNA]</scope>
    <source>
        <strain evidence="2 3">22II-S10r2</strain>
    </source>
</reference>